<dbReference type="Proteomes" id="UP001518976">
    <property type="component" value="Unassembled WGS sequence"/>
</dbReference>
<dbReference type="Gene3D" id="3.40.710.10">
    <property type="entry name" value="DD-peptidase/beta-lactamase superfamily"/>
    <property type="match status" value="1"/>
</dbReference>
<feature type="compositionally biased region" description="Gly residues" evidence="2">
    <location>
        <begin position="468"/>
        <end position="483"/>
    </location>
</feature>
<evidence type="ECO:0000313" key="4">
    <source>
        <dbReference type="EMBL" id="MBO8184200.1"/>
    </source>
</evidence>
<dbReference type="GO" id="GO:0016787">
    <property type="term" value="F:hydrolase activity"/>
    <property type="evidence" value="ECO:0007669"/>
    <property type="project" value="UniProtKB-KW"/>
</dbReference>
<keyword evidence="1 4" id="KW-0378">Hydrolase</keyword>
<protein>
    <submittedName>
        <fullName evidence="4">Serine hydrolase</fullName>
    </submittedName>
</protein>
<comment type="caution">
    <text evidence="4">The sequence shown here is derived from an EMBL/GenBank/DDBJ whole genome shotgun (WGS) entry which is preliminary data.</text>
</comment>
<dbReference type="Pfam" id="PF00144">
    <property type="entry name" value="Beta-lactamase"/>
    <property type="match status" value="1"/>
</dbReference>
<proteinExistence type="predicted"/>
<evidence type="ECO:0000313" key="5">
    <source>
        <dbReference type="Proteomes" id="UP001518976"/>
    </source>
</evidence>
<dbReference type="PANTHER" id="PTHR43283">
    <property type="entry name" value="BETA-LACTAMASE-RELATED"/>
    <property type="match status" value="1"/>
</dbReference>
<gene>
    <name evidence="4" type="ORF">JW592_01690</name>
</gene>
<dbReference type="EMBL" id="JAFFZN010000001">
    <property type="protein sequence ID" value="MBO8184200.1"/>
    <property type="molecule type" value="Genomic_DNA"/>
</dbReference>
<feature type="domain" description="Beta-lactamase-related" evidence="3">
    <location>
        <begin position="107"/>
        <end position="444"/>
    </location>
</feature>
<name>A0ABS3WM54_9ACTN</name>
<sequence>MRVSAYVIVPASVLVVLAALLGSVPLSHARDGSTAGSRAAPADEAVGGPVTAPGVSRGFDQPARGFAPADTVLLRRTPREVGLNPAPIDAFLRRLADWTDPARGAGYLFSGATALLAHDGAVVARHASGDAVRYARPGVELPPGERVPARPDTIYDLASLSKLFTALVAMQQVEAGRLRLHVPVARYLPAFTADGKGGITVEQLLTHTSGLPATPRTPLWEVSGGLSARKQTILRARPFARPGTRYRYSDLNLLSLQLVLEKVTGDRLDTLVREGITEPLRMRDTAYNPPAAWRPRIAATAYAPRPGTGMLRGSVHDDNAWAMGGVAGHAGLFSTVDDLAVLAQTLLNGGTYRGRRILGPHSVELLGHNYTARFPGDAHGLGFELDQPWYMGGLSSPQTLGHTGFTGTSLVIDRQSRSFAILLANRVHPKDETPSTNPARRAAGQALARSIPVRAPGGGRSWFDGPTDGEGSGGETGGQGGTLTSGQLMGVAPGRTTRPRDRAGQLDTRGPLHIRYDAFVDTDTSDLFVLERSTDGGHTWQPVPRTARSGYHRRTWQRVRATLPAGPYPQGLRLRWRYAGTALSGGRGVNLSGVLVTEGTRVLFNSDCPDAPLTARGWQPLPRPWPLAAAAGLPYGGAPFGCR</sequence>
<keyword evidence="5" id="KW-1185">Reference proteome</keyword>
<dbReference type="RefSeq" id="WP_209262997.1">
    <property type="nucleotide sequence ID" value="NZ_JAFFZN010000001.1"/>
</dbReference>
<dbReference type="InterPro" id="IPR012338">
    <property type="entry name" value="Beta-lactam/transpept-like"/>
</dbReference>
<evidence type="ECO:0000259" key="3">
    <source>
        <dbReference type="Pfam" id="PF00144"/>
    </source>
</evidence>
<feature type="region of interest" description="Disordered" evidence="2">
    <location>
        <begin position="31"/>
        <end position="61"/>
    </location>
</feature>
<dbReference type="InterPro" id="IPR050789">
    <property type="entry name" value="Diverse_Enzym_Activities"/>
</dbReference>
<evidence type="ECO:0000256" key="2">
    <source>
        <dbReference type="SAM" id="MobiDB-lite"/>
    </source>
</evidence>
<feature type="region of interest" description="Disordered" evidence="2">
    <location>
        <begin position="429"/>
        <end position="507"/>
    </location>
</feature>
<evidence type="ECO:0000256" key="1">
    <source>
        <dbReference type="ARBA" id="ARBA00022801"/>
    </source>
</evidence>
<reference evidence="4 5" key="1">
    <citation type="submission" date="2021-02" db="EMBL/GenBank/DDBJ databases">
        <title>Streptomyces spirodelae sp. nov., isolated from duckweed.</title>
        <authorList>
            <person name="Saimee Y."/>
            <person name="Duangmal K."/>
        </authorList>
    </citation>
    <scope>NUCLEOTIDE SEQUENCE [LARGE SCALE GENOMIC DNA]</scope>
    <source>
        <strain evidence="4 5">DW4-2</strain>
    </source>
</reference>
<dbReference type="InterPro" id="IPR001466">
    <property type="entry name" value="Beta-lactam-related"/>
</dbReference>
<dbReference type="Gene3D" id="2.60.120.260">
    <property type="entry name" value="Galactose-binding domain-like"/>
    <property type="match status" value="1"/>
</dbReference>
<dbReference type="SUPFAM" id="SSF56601">
    <property type="entry name" value="beta-lactamase/transpeptidase-like"/>
    <property type="match status" value="1"/>
</dbReference>
<dbReference type="PANTHER" id="PTHR43283:SF11">
    <property type="entry name" value="BETA-LACTAMASE-RELATED DOMAIN-CONTAINING PROTEIN"/>
    <property type="match status" value="1"/>
</dbReference>
<accession>A0ABS3WM54</accession>
<organism evidence="4 5">
    <name type="scientific">Streptomyces spirodelae</name>
    <dbReference type="NCBI Taxonomy" id="2812904"/>
    <lineage>
        <taxon>Bacteria</taxon>
        <taxon>Bacillati</taxon>
        <taxon>Actinomycetota</taxon>
        <taxon>Actinomycetes</taxon>
        <taxon>Kitasatosporales</taxon>
        <taxon>Streptomycetaceae</taxon>
        <taxon>Streptomyces</taxon>
    </lineage>
</organism>